<evidence type="ECO:0000313" key="2">
    <source>
        <dbReference type="Proteomes" id="UP000325003"/>
    </source>
</evidence>
<proteinExistence type="predicted"/>
<organism evidence="1 2">
    <name type="scientific">Nocardioides humilatus</name>
    <dbReference type="NCBI Taxonomy" id="2607660"/>
    <lineage>
        <taxon>Bacteria</taxon>
        <taxon>Bacillati</taxon>
        <taxon>Actinomycetota</taxon>
        <taxon>Actinomycetes</taxon>
        <taxon>Propionibacteriales</taxon>
        <taxon>Nocardioidaceae</taxon>
        <taxon>Nocardioides</taxon>
    </lineage>
</organism>
<dbReference type="InterPro" id="IPR036116">
    <property type="entry name" value="FN3_sf"/>
</dbReference>
<evidence type="ECO:0008006" key="3">
    <source>
        <dbReference type="Google" id="ProtNLM"/>
    </source>
</evidence>
<gene>
    <name evidence="1" type="ORF">F0U44_11180</name>
</gene>
<dbReference type="SUPFAM" id="SSF49265">
    <property type="entry name" value="Fibronectin type III"/>
    <property type="match status" value="1"/>
</dbReference>
<dbReference type="InterPro" id="IPR013783">
    <property type="entry name" value="Ig-like_fold"/>
</dbReference>
<dbReference type="EMBL" id="VUJV01000003">
    <property type="protein sequence ID" value="KAA1419018.1"/>
    <property type="molecule type" value="Genomic_DNA"/>
</dbReference>
<dbReference type="RefSeq" id="WP_149728359.1">
    <property type="nucleotide sequence ID" value="NZ_VUJV01000003.1"/>
</dbReference>
<evidence type="ECO:0000313" key="1">
    <source>
        <dbReference type="EMBL" id="KAA1419018.1"/>
    </source>
</evidence>
<protein>
    <recommendedName>
        <fullName evidence="3">Fibronectin type-III domain-containing protein</fullName>
    </recommendedName>
</protein>
<dbReference type="GO" id="GO:0005975">
    <property type="term" value="P:carbohydrate metabolic process"/>
    <property type="evidence" value="ECO:0007669"/>
    <property type="project" value="UniProtKB-ARBA"/>
</dbReference>
<accession>A0A5B1LFR5</accession>
<comment type="caution">
    <text evidence="1">The sequence shown here is derived from an EMBL/GenBank/DDBJ whole genome shotgun (WGS) entry which is preliminary data.</text>
</comment>
<reference evidence="1 2" key="1">
    <citation type="submission" date="2019-09" db="EMBL/GenBank/DDBJ databases">
        <title>Nocardioides panacisoli sp. nov., isolated from the soil of a ginseng field.</title>
        <authorList>
            <person name="Cho C."/>
        </authorList>
    </citation>
    <scope>NUCLEOTIDE SEQUENCE [LARGE SCALE GENOMIC DNA]</scope>
    <source>
        <strain evidence="1 2">BN130099</strain>
    </source>
</reference>
<reference evidence="1 2" key="2">
    <citation type="submission" date="2019-09" db="EMBL/GenBank/DDBJ databases">
        <authorList>
            <person name="Jin C."/>
        </authorList>
    </citation>
    <scope>NUCLEOTIDE SEQUENCE [LARGE SCALE GENOMIC DNA]</scope>
    <source>
        <strain evidence="1 2">BN130099</strain>
    </source>
</reference>
<dbReference type="Proteomes" id="UP000325003">
    <property type="component" value="Unassembled WGS sequence"/>
</dbReference>
<keyword evidence="2" id="KW-1185">Reference proteome</keyword>
<dbReference type="Gene3D" id="2.60.40.10">
    <property type="entry name" value="Immunoglobulins"/>
    <property type="match status" value="1"/>
</dbReference>
<dbReference type="AlphaFoldDB" id="A0A5B1LFR5"/>
<sequence>MKRSTGSALTAWLGALGVVLALFLAPSSSGVAARSSLTVVPGSGAYGGQQVTWSGSIGVGGVQQIHLQRRGSPTSDWADVRDSTFTTEPDGSFSFVFPAPAMNGVHFRVVSDAGATPAYLFKTQHQDADLTISEATPRPSDVALPRGFAVTGERYRIAVDTKRGAAGILKPILGGREITLLFHGSGTDEWTEVDSARIGLDGLASFGPYGPGDSPQVPGFYRVVLGEWTQDGDQIGWFPSLPLYLRVVDRPRPVTNLAAAPESHRVVLTWTLSADPRRANIVIARRAGLLAPQPTAAEPSAIVATLPASTDRYTDLDIVARKTYNYAVYSVTADGIYTAAEARIETTTPLQRGR</sequence>
<name>A0A5B1LFR5_9ACTN</name>